<feature type="transmembrane region" description="Helical" evidence="7">
    <location>
        <begin position="9"/>
        <end position="30"/>
    </location>
</feature>
<feature type="transmembrane region" description="Helical" evidence="7">
    <location>
        <begin position="174"/>
        <end position="193"/>
    </location>
</feature>
<evidence type="ECO:0000256" key="4">
    <source>
        <dbReference type="ARBA" id="ARBA00022692"/>
    </source>
</evidence>
<dbReference type="CDD" id="cd06261">
    <property type="entry name" value="TM_PBP2"/>
    <property type="match status" value="1"/>
</dbReference>
<keyword evidence="2 7" id="KW-0813">Transport</keyword>
<dbReference type="PANTHER" id="PTHR43163">
    <property type="entry name" value="DIPEPTIDE TRANSPORT SYSTEM PERMEASE PROTEIN DPPB-RELATED"/>
    <property type="match status" value="1"/>
</dbReference>
<sequence>MLKFVLKRVVYMLLTLFIIITVTFFLMHSIPGDPLASMARNLPDQTRENYYAKYGLDKPTGEQYLIFMKNLITKGDLGESIRYPGRSVSDTLMTNSQVSGTTGGLALILGIIIGVVLGIIAALNKNKWPDYLVMFIAILGITVPVFVLAALLQYFFTVQFHLLPTTGWGKASNLVLPVIVLSFNTIATYARYVKSNMLEVMNQDYILTAEAKGVTPFNVVKNHVLRNAFLPCITILGGQIASVFTGSFIVERIFGIPGLGFYYISSINDRDYTMILGTTVFFGALFVIAQLLIDIVYGVLDPRMRIKSKD</sequence>
<keyword evidence="3" id="KW-1003">Cell membrane</keyword>
<keyword evidence="5 7" id="KW-1133">Transmembrane helix</keyword>
<feature type="domain" description="ABC transmembrane type-1" evidence="8">
    <location>
        <begin position="96"/>
        <end position="297"/>
    </location>
</feature>
<evidence type="ECO:0000259" key="8">
    <source>
        <dbReference type="PROSITE" id="PS50928"/>
    </source>
</evidence>
<dbReference type="Pfam" id="PF19300">
    <property type="entry name" value="BPD_transp_1_N"/>
    <property type="match status" value="1"/>
</dbReference>
<keyword evidence="4 7" id="KW-0812">Transmembrane</keyword>
<dbReference type="AlphaFoldDB" id="A0A9D1YAQ8"/>
<comment type="subcellular location">
    <subcellularLocation>
        <location evidence="1 7">Cell membrane</location>
        <topology evidence="1 7">Multi-pass membrane protein</topology>
    </subcellularLocation>
</comment>
<proteinExistence type="inferred from homology"/>
<dbReference type="InterPro" id="IPR000515">
    <property type="entry name" value="MetI-like"/>
</dbReference>
<dbReference type="InterPro" id="IPR035906">
    <property type="entry name" value="MetI-like_sf"/>
</dbReference>
<gene>
    <name evidence="9" type="ORF">H9841_12105</name>
</gene>
<comment type="similarity">
    <text evidence="7">Belongs to the binding-protein-dependent transport system permease family.</text>
</comment>
<organism evidence="9 10">
    <name type="scientific">Candidatus Flavonifractor merdigallinarum</name>
    <dbReference type="NCBI Taxonomy" id="2838589"/>
    <lineage>
        <taxon>Bacteria</taxon>
        <taxon>Bacillati</taxon>
        <taxon>Bacillota</taxon>
        <taxon>Clostridia</taxon>
        <taxon>Eubacteriales</taxon>
        <taxon>Oscillospiraceae</taxon>
        <taxon>Flavonifractor</taxon>
    </lineage>
</organism>
<evidence type="ECO:0000313" key="10">
    <source>
        <dbReference type="Proteomes" id="UP000823868"/>
    </source>
</evidence>
<dbReference type="SUPFAM" id="SSF161098">
    <property type="entry name" value="MetI-like"/>
    <property type="match status" value="1"/>
</dbReference>
<dbReference type="GO" id="GO:0005886">
    <property type="term" value="C:plasma membrane"/>
    <property type="evidence" value="ECO:0007669"/>
    <property type="project" value="UniProtKB-SubCell"/>
</dbReference>
<dbReference type="EMBL" id="DXDX01000218">
    <property type="protein sequence ID" value="HIY22629.1"/>
    <property type="molecule type" value="Genomic_DNA"/>
</dbReference>
<dbReference type="Proteomes" id="UP000823868">
    <property type="component" value="Unassembled WGS sequence"/>
</dbReference>
<reference evidence="9" key="2">
    <citation type="submission" date="2021-04" db="EMBL/GenBank/DDBJ databases">
        <authorList>
            <person name="Gilroy R."/>
        </authorList>
    </citation>
    <scope>NUCLEOTIDE SEQUENCE</scope>
    <source>
        <strain evidence="9">ChiBcec16_6824</strain>
    </source>
</reference>
<evidence type="ECO:0000256" key="2">
    <source>
        <dbReference type="ARBA" id="ARBA00022448"/>
    </source>
</evidence>
<dbReference type="GO" id="GO:0055085">
    <property type="term" value="P:transmembrane transport"/>
    <property type="evidence" value="ECO:0007669"/>
    <property type="project" value="InterPro"/>
</dbReference>
<evidence type="ECO:0000256" key="6">
    <source>
        <dbReference type="ARBA" id="ARBA00023136"/>
    </source>
</evidence>
<feature type="transmembrane region" description="Helical" evidence="7">
    <location>
        <begin position="103"/>
        <end position="124"/>
    </location>
</feature>
<dbReference type="PROSITE" id="PS50928">
    <property type="entry name" value="ABC_TM1"/>
    <property type="match status" value="1"/>
</dbReference>
<evidence type="ECO:0000256" key="5">
    <source>
        <dbReference type="ARBA" id="ARBA00022989"/>
    </source>
</evidence>
<evidence type="ECO:0000313" key="9">
    <source>
        <dbReference type="EMBL" id="HIY22629.1"/>
    </source>
</evidence>
<feature type="transmembrane region" description="Helical" evidence="7">
    <location>
        <begin position="274"/>
        <end position="300"/>
    </location>
</feature>
<dbReference type="Pfam" id="PF00528">
    <property type="entry name" value="BPD_transp_1"/>
    <property type="match status" value="1"/>
</dbReference>
<name>A0A9D1YAQ8_9FIRM</name>
<dbReference type="Gene3D" id="1.10.3720.10">
    <property type="entry name" value="MetI-like"/>
    <property type="match status" value="1"/>
</dbReference>
<evidence type="ECO:0000256" key="3">
    <source>
        <dbReference type="ARBA" id="ARBA00022475"/>
    </source>
</evidence>
<protein>
    <submittedName>
        <fullName evidence="9">ABC transporter permease</fullName>
    </submittedName>
</protein>
<feature type="transmembrane region" description="Helical" evidence="7">
    <location>
        <begin position="131"/>
        <end position="154"/>
    </location>
</feature>
<evidence type="ECO:0000256" key="1">
    <source>
        <dbReference type="ARBA" id="ARBA00004651"/>
    </source>
</evidence>
<reference evidence="9" key="1">
    <citation type="journal article" date="2021" name="PeerJ">
        <title>Extensive microbial diversity within the chicken gut microbiome revealed by metagenomics and culture.</title>
        <authorList>
            <person name="Gilroy R."/>
            <person name="Ravi A."/>
            <person name="Getino M."/>
            <person name="Pursley I."/>
            <person name="Horton D.L."/>
            <person name="Alikhan N.F."/>
            <person name="Baker D."/>
            <person name="Gharbi K."/>
            <person name="Hall N."/>
            <person name="Watson M."/>
            <person name="Adriaenssens E.M."/>
            <person name="Foster-Nyarko E."/>
            <person name="Jarju S."/>
            <person name="Secka A."/>
            <person name="Antonio M."/>
            <person name="Oren A."/>
            <person name="Chaudhuri R.R."/>
            <person name="La Ragione R."/>
            <person name="Hildebrand F."/>
            <person name="Pallen M.J."/>
        </authorList>
    </citation>
    <scope>NUCLEOTIDE SEQUENCE</scope>
    <source>
        <strain evidence="9">ChiBcec16_6824</strain>
    </source>
</reference>
<feature type="transmembrane region" description="Helical" evidence="7">
    <location>
        <begin position="228"/>
        <end position="254"/>
    </location>
</feature>
<comment type="caution">
    <text evidence="9">The sequence shown here is derived from an EMBL/GenBank/DDBJ whole genome shotgun (WGS) entry which is preliminary data.</text>
</comment>
<accession>A0A9D1YAQ8</accession>
<dbReference type="PANTHER" id="PTHR43163:SF6">
    <property type="entry name" value="DIPEPTIDE TRANSPORT SYSTEM PERMEASE PROTEIN DPPB-RELATED"/>
    <property type="match status" value="1"/>
</dbReference>
<dbReference type="InterPro" id="IPR045621">
    <property type="entry name" value="BPD_transp_1_N"/>
</dbReference>
<keyword evidence="6 7" id="KW-0472">Membrane</keyword>
<evidence type="ECO:0000256" key="7">
    <source>
        <dbReference type="RuleBase" id="RU363032"/>
    </source>
</evidence>